<name>A0A508SVM3_9BRAD</name>
<comment type="caution">
    <text evidence="1">The sequence shown here is derived from an EMBL/GenBank/DDBJ whole genome shotgun (WGS) entry which is preliminary data.</text>
</comment>
<proteinExistence type="predicted"/>
<evidence type="ECO:0000313" key="1">
    <source>
        <dbReference type="EMBL" id="VIO65148.1"/>
    </source>
</evidence>
<protein>
    <submittedName>
        <fullName evidence="1">Uncharacterized protein</fullName>
    </submittedName>
</protein>
<dbReference type="EMBL" id="CAADFC020000004">
    <property type="protein sequence ID" value="VIO65148.1"/>
    <property type="molecule type" value="Genomic_DNA"/>
</dbReference>
<dbReference type="RefSeq" id="WP_256436623.1">
    <property type="nucleotide sequence ID" value="NZ_CAADFB020000021.1"/>
</dbReference>
<dbReference type="AlphaFoldDB" id="A0A508SVM3"/>
<sequence length="41" mass="4514">MLRIGLMLFLVTVGLLALLSLPDPDSPDRPMATAGYSLIWR</sequence>
<keyword evidence="2" id="KW-1185">Reference proteome</keyword>
<dbReference type="Proteomes" id="UP000328092">
    <property type="component" value="Unassembled WGS sequence"/>
</dbReference>
<accession>A0A508SVM3</accession>
<organism evidence="1 2">
    <name type="scientific">Bradyrhizobium ivorense</name>
    <dbReference type="NCBI Taxonomy" id="2511166"/>
    <lineage>
        <taxon>Bacteria</taxon>
        <taxon>Pseudomonadati</taxon>
        <taxon>Pseudomonadota</taxon>
        <taxon>Alphaproteobacteria</taxon>
        <taxon>Hyphomicrobiales</taxon>
        <taxon>Nitrobacteraceae</taxon>
        <taxon>Bradyrhizobium</taxon>
    </lineage>
</organism>
<gene>
    <name evidence="1" type="ORF">CI1B_02450</name>
</gene>
<reference evidence="1" key="1">
    <citation type="submission" date="2019-02" db="EMBL/GenBank/DDBJ databases">
        <authorList>
            <person name="Pothier F.J."/>
        </authorList>
    </citation>
    <scope>NUCLEOTIDE SEQUENCE</scope>
    <source>
        <strain evidence="1">CI-1B</strain>
    </source>
</reference>
<evidence type="ECO:0000313" key="2">
    <source>
        <dbReference type="Proteomes" id="UP000328092"/>
    </source>
</evidence>